<evidence type="ECO:0000259" key="4">
    <source>
        <dbReference type="SMART" id="SM00797"/>
    </source>
</evidence>
<reference evidence="6" key="1">
    <citation type="journal article" date="2019" name="Int. J. Syst. Evol. Microbiol.">
        <title>The Global Catalogue of Microorganisms (GCM) 10K type strain sequencing project: providing services to taxonomists for standard genome sequencing and annotation.</title>
        <authorList>
            <consortium name="The Broad Institute Genomics Platform"/>
            <consortium name="The Broad Institute Genome Sequencing Center for Infectious Disease"/>
            <person name="Wu L."/>
            <person name="Ma J."/>
        </authorList>
    </citation>
    <scope>NUCLEOTIDE SEQUENCE [LARGE SCALE GENOMIC DNA]</scope>
    <source>
        <strain evidence="6">WLHS5</strain>
    </source>
</reference>
<accession>A0ABW2LMN2</accession>
<dbReference type="PANTHER" id="PTHR43309:SF3">
    <property type="entry name" value="5-OXOPROLINASE SUBUNIT C"/>
    <property type="match status" value="1"/>
</dbReference>
<dbReference type="Gene3D" id="2.40.100.10">
    <property type="entry name" value="Cyclophilin-like"/>
    <property type="match status" value="1"/>
</dbReference>
<protein>
    <submittedName>
        <fullName evidence="5">Biotin-dependent carboxyltransferase family protein</fullName>
    </submittedName>
</protein>
<name>A0ABW2LMN2_9PSEU</name>
<dbReference type="EMBL" id="JBHTCJ010000008">
    <property type="protein sequence ID" value="MFC7343089.1"/>
    <property type="molecule type" value="Genomic_DNA"/>
</dbReference>
<dbReference type="SUPFAM" id="SSF50891">
    <property type="entry name" value="Cyclophilin-like"/>
    <property type="match status" value="1"/>
</dbReference>
<keyword evidence="2" id="KW-0378">Hydrolase</keyword>
<dbReference type="PANTHER" id="PTHR43309">
    <property type="entry name" value="5-OXOPROLINASE SUBUNIT C"/>
    <property type="match status" value="1"/>
</dbReference>
<evidence type="ECO:0000256" key="1">
    <source>
        <dbReference type="ARBA" id="ARBA00022741"/>
    </source>
</evidence>
<comment type="caution">
    <text evidence="5">The sequence shown here is derived from an EMBL/GenBank/DDBJ whole genome shotgun (WGS) entry which is preliminary data.</text>
</comment>
<gene>
    <name evidence="5" type="ORF">ACFQRI_16930</name>
</gene>
<sequence>MAVEFVQVDTQIGVQDFPGRVGLQAQGMFPAGPMDHLAFRLANALVGNEPGAAALEAPIGRFAVRLHFSGLVALCGADGAEPTLNGAAVPMWESVVVREGDVLSCGAARGPGFRLYLAVSGGLDVPVVLGSRALHTLAGIGGWHGRSALRGDLVPVGPQPAEHRRRRVPQSLRPGYHRDWEVEVVRGPQADPEFLTAADWREFTSVRWRVSLNSGRLGVPLNPHDFRWARSGGGFAGDHPSNVLDASYPPGGIIVNGDVPTVLGPDGTTSGGFTVIATVARAALWKIGQLRPGEDTVRFREVGLAEADALAQHTGFALDHLEVLP</sequence>
<keyword evidence="3" id="KW-0067">ATP-binding</keyword>
<dbReference type="SMART" id="SM00797">
    <property type="entry name" value="AHS2"/>
    <property type="match status" value="1"/>
</dbReference>
<organism evidence="5 6">
    <name type="scientific">Saccharopolyspora griseoalba</name>
    <dbReference type="NCBI Taxonomy" id="1431848"/>
    <lineage>
        <taxon>Bacteria</taxon>
        <taxon>Bacillati</taxon>
        <taxon>Actinomycetota</taxon>
        <taxon>Actinomycetes</taxon>
        <taxon>Pseudonocardiales</taxon>
        <taxon>Pseudonocardiaceae</taxon>
        <taxon>Saccharopolyspora</taxon>
    </lineage>
</organism>
<feature type="domain" description="Carboxyltransferase" evidence="4">
    <location>
        <begin position="25"/>
        <end position="317"/>
    </location>
</feature>
<keyword evidence="6" id="KW-1185">Reference proteome</keyword>
<dbReference type="InterPro" id="IPR003778">
    <property type="entry name" value="CT_A_B"/>
</dbReference>
<evidence type="ECO:0000256" key="3">
    <source>
        <dbReference type="ARBA" id="ARBA00022840"/>
    </source>
</evidence>
<evidence type="ECO:0000313" key="5">
    <source>
        <dbReference type="EMBL" id="MFC7343089.1"/>
    </source>
</evidence>
<dbReference type="Proteomes" id="UP001596504">
    <property type="component" value="Unassembled WGS sequence"/>
</dbReference>
<evidence type="ECO:0000313" key="6">
    <source>
        <dbReference type="Proteomes" id="UP001596504"/>
    </source>
</evidence>
<dbReference type="InterPro" id="IPR029000">
    <property type="entry name" value="Cyclophilin-like_dom_sf"/>
</dbReference>
<dbReference type="Pfam" id="PF02626">
    <property type="entry name" value="CT_A_B"/>
    <property type="match status" value="1"/>
</dbReference>
<keyword evidence="1" id="KW-0547">Nucleotide-binding</keyword>
<evidence type="ECO:0000256" key="2">
    <source>
        <dbReference type="ARBA" id="ARBA00022801"/>
    </source>
</evidence>
<dbReference type="RefSeq" id="WP_380669643.1">
    <property type="nucleotide sequence ID" value="NZ_JBHTCJ010000008.1"/>
</dbReference>
<dbReference type="InterPro" id="IPR052708">
    <property type="entry name" value="PxpC"/>
</dbReference>
<proteinExistence type="predicted"/>